<dbReference type="SUPFAM" id="SSF88723">
    <property type="entry name" value="PIN domain-like"/>
    <property type="match status" value="1"/>
</dbReference>
<organism evidence="2 3">
    <name type="scientific">Sulfobacillus harzensis</name>
    <dbReference type="NCBI Taxonomy" id="2729629"/>
    <lineage>
        <taxon>Bacteria</taxon>
        <taxon>Bacillati</taxon>
        <taxon>Bacillota</taxon>
        <taxon>Clostridia</taxon>
        <taxon>Eubacteriales</taxon>
        <taxon>Clostridiales Family XVII. Incertae Sedis</taxon>
        <taxon>Sulfobacillus</taxon>
    </lineage>
</organism>
<protein>
    <submittedName>
        <fullName evidence="2">PIN domain-containing protein</fullName>
    </submittedName>
</protein>
<dbReference type="AlphaFoldDB" id="A0A7Y0L7Q5"/>
<dbReference type="InterPro" id="IPR002716">
    <property type="entry name" value="PIN_dom"/>
</dbReference>
<name>A0A7Y0L7Q5_9FIRM</name>
<sequence length="172" mass="18937">MPKSSPIRIFLDSSILRVFTLGNNALSSLVMLPLIGCPIEIVLSSYTLSETLEVLSRPNVPPKARIAVIQGLAFAILQGDWHVHLEDPDPAVVEAMGQYCRDEKDWPVLADAQAEACDFVLTYDHDLLEMGDESPIRCIDPETLGSIFENDPDIQTVVAQVEAEFKNLTPTS</sequence>
<dbReference type="InterPro" id="IPR029060">
    <property type="entry name" value="PIN-like_dom_sf"/>
</dbReference>
<dbReference type="EMBL" id="JABBVZ010000117">
    <property type="protein sequence ID" value="NMP24517.1"/>
    <property type="molecule type" value="Genomic_DNA"/>
</dbReference>
<dbReference type="Pfam" id="PF13470">
    <property type="entry name" value="PIN_3"/>
    <property type="match status" value="1"/>
</dbReference>
<accession>A0A7Y0L7Q5</accession>
<dbReference type="RefSeq" id="WP_169102698.1">
    <property type="nucleotide sequence ID" value="NZ_JABBVZ010000117.1"/>
</dbReference>
<comment type="caution">
    <text evidence="2">The sequence shown here is derived from an EMBL/GenBank/DDBJ whole genome shotgun (WGS) entry which is preliminary data.</text>
</comment>
<evidence type="ECO:0000313" key="3">
    <source>
        <dbReference type="Proteomes" id="UP000533476"/>
    </source>
</evidence>
<dbReference type="Proteomes" id="UP000533476">
    <property type="component" value="Unassembled WGS sequence"/>
</dbReference>
<proteinExistence type="predicted"/>
<evidence type="ECO:0000259" key="1">
    <source>
        <dbReference type="Pfam" id="PF13470"/>
    </source>
</evidence>
<keyword evidence="3" id="KW-1185">Reference proteome</keyword>
<evidence type="ECO:0000313" key="2">
    <source>
        <dbReference type="EMBL" id="NMP24517.1"/>
    </source>
</evidence>
<feature type="domain" description="PIN" evidence="1">
    <location>
        <begin position="8"/>
        <end position="125"/>
    </location>
</feature>
<gene>
    <name evidence="2" type="ORF">HIJ39_19555</name>
</gene>
<reference evidence="2 3" key="1">
    <citation type="submission" date="2020-04" db="EMBL/GenBank/DDBJ databases">
        <authorList>
            <person name="Zhang R."/>
            <person name="Schippers A."/>
        </authorList>
    </citation>
    <scope>NUCLEOTIDE SEQUENCE [LARGE SCALE GENOMIC DNA]</scope>
    <source>
        <strain evidence="2 3">DSM 109850</strain>
    </source>
</reference>